<evidence type="ECO:0000256" key="1">
    <source>
        <dbReference type="ARBA" id="ARBA00004496"/>
    </source>
</evidence>
<keyword evidence="11 16" id="KW-0676">Redox-active center</keyword>
<keyword evidence="5" id="KW-0963">Cytoplasm</keyword>
<dbReference type="InterPro" id="IPR050151">
    <property type="entry name" value="Class-I_Pyr_Nuc-Dis_Oxidored"/>
</dbReference>
<evidence type="ECO:0000256" key="5">
    <source>
        <dbReference type="ARBA" id="ARBA00022490"/>
    </source>
</evidence>
<keyword evidence="20" id="KW-1185">Reference proteome</keyword>
<dbReference type="SUPFAM" id="SSF55424">
    <property type="entry name" value="FAD/NAD-linked reductases, dimerisation (C-terminal) domain"/>
    <property type="match status" value="1"/>
</dbReference>
<dbReference type="InterPro" id="IPR006258">
    <property type="entry name" value="Lipoamide_DH"/>
</dbReference>
<dbReference type="PRINTS" id="PR00368">
    <property type="entry name" value="FADPNR"/>
</dbReference>
<dbReference type="Gene3D" id="3.50.50.60">
    <property type="entry name" value="FAD/NAD(P)-binding domain"/>
    <property type="match status" value="2"/>
</dbReference>
<dbReference type="GO" id="GO:0006103">
    <property type="term" value="P:2-oxoglutarate metabolic process"/>
    <property type="evidence" value="ECO:0007669"/>
    <property type="project" value="TreeGrafter"/>
</dbReference>
<keyword evidence="14" id="KW-0547">Nucleotide-binding</keyword>
<feature type="binding site" evidence="14">
    <location>
        <begin position="188"/>
        <end position="195"/>
    </location>
    <ligand>
        <name>NAD(+)</name>
        <dbReference type="ChEBI" id="CHEBI:57540"/>
    </ligand>
</feature>
<evidence type="ECO:0000256" key="15">
    <source>
        <dbReference type="PIRSR" id="PIRSR000350-4"/>
    </source>
</evidence>
<feature type="active site" description="Proton acceptor" evidence="13">
    <location>
        <position position="448"/>
    </location>
</feature>
<dbReference type="Gene3D" id="3.30.390.30">
    <property type="match status" value="1"/>
</dbReference>
<feature type="domain" description="FAD/NAD(P)-binding" evidence="18">
    <location>
        <begin position="5"/>
        <end position="331"/>
    </location>
</feature>
<evidence type="ECO:0000256" key="14">
    <source>
        <dbReference type="PIRSR" id="PIRSR000350-3"/>
    </source>
</evidence>
<organism evidence="19 20">
    <name type="scientific">Anaerocolumna sedimenticola</name>
    <dbReference type="NCBI Taxonomy" id="2696063"/>
    <lineage>
        <taxon>Bacteria</taxon>
        <taxon>Bacillati</taxon>
        <taxon>Bacillota</taxon>
        <taxon>Clostridia</taxon>
        <taxon>Lachnospirales</taxon>
        <taxon>Lachnospiraceae</taxon>
        <taxon>Anaerocolumna</taxon>
    </lineage>
</organism>
<dbReference type="GO" id="GO:0004148">
    <property type="term" value="F:dihydrolipoyl dehydrogenase (NADH) activity"/>
    <property type="evidence" value="ECO:0007669"/>
    <property type="project" value="UniProtKB-EC"/>
</dbReference>
<dbReference type="PANTHER" id="PTHR22912:SF217">
    <property type="entry name" value="DIHYDROLIPOYL DEHYDROGENASE"/>
    <property type="match status" value="1"/>
</dbReference>
<reference evidence="19 20" key="1">
    <citation type="submission" date="2020-01" db="EMBL/GenBank/DDBJ databases">
        <title>Genome analysis of Anaerocolumna sp. CBA3638.</title>
        <authorList>
            <person name="Kim J."/>
            <person name="Roh S.W."/>
        </authorList>
    </citation>
    <scope>NUCLEOTIDE SEQUENCE [LARGE SCALE GENOMIC DNA]</scope>
    <source>
        <strain evidence="19 20">CBA3638</strain>
    </source>
</reference>
<dbReference type="InterPro" id="IPR036188">
    <property type="entry name" value="FAD/NAD-bd_sf"/>
</dbReference>
<evidence type="ECO:0000313" key="20">
    <source>
        <dbReference type="Proteomes" id="UP000464314"/>
    </source>
</evidence>
<evidence type="ECO:0000256" key="2">
    <source>
        <dbReference type="ARBA" id="ARBA00007532"/>
    </source>
</evidence>
<keyword evidence="10" id="KW-1015">Disulfide bond</keyword>
<dbReference type="InterPro" id="IPR001100">
    <property type="entry name" value="Pyr_nuc-diS_OxRdtase"/>
</dbReference>
<dbReference type="FunFam" id="3.30.390.30:FF:000001">
    <property type="entry name" value="Dihydrolipoyl dehydrogenase"/>
    <property type="match status" value="1"/>
</dbReference>
<dbReference type="PRINTS" id="PR00411">
    <property type="entry name" value="PNDRDTASEI"/>
</dbReference>
<sequence length="474" mass="51343">MNEKYDLVVIGAGPGGYTAAIKAAKLGLKTAIIEDREVGGTCLNRGCIPTKTLMFASHLYYEASSFEKLGINVTGLSYDMEKIQDRKETVVDKIRDGIGSLLKGNKITVLNGTATILNQNTIRITGNAPQVSEEETAVWEIPAEKILIATGSKPFIPEIEGIHNKNVITSDELLTKREQIYKKLLIIGGGVIGIEFATIYQELGCEVEIIEVMDRILYGMDKEVSQSVAMNLKKRGIKIHTKSKVLRIIEEGLGCEYEEAGKVKMANADAILISAGRKANTEKLFDSGFQIDRNGEKIKIDTNFETSVKGIYAIGDVTGGTQLAHAAAAQGIAAVEVMCNLTPTINLNVIPACIYTSPEVAVVGFSEEAAIKNGYMVKTGKYPMSGNAKTLLSLDERSYIKVISDSESDKILGAQIVCARATDMIGEFATAIVNGLTVKEMASVIRPHPTYNEAITEAIEDIEGMAIHLMPDRK</sequence>
<dbReference type="InterPro" id="IPR004099">
    <property type="entry name" value="Pyr_nucl-diS_OxRdtase_dimer"/>
</dbReference>
<evidence type="ECO:0000256" key="9">
    <source>
        <dbReference type="ARBA" id="ARBA00023027"/>
    </source>
</evidence>
<dbReference type="PANTHER" id="PTHR22912">
    <property type="entry name" value="DISULFIDE OXIDOREDUCTASE"/>
    <property type="match status" value="1"/>
</dbReference>
<feature type="disulfide bond" description="Redox-active" evidence="15">
    <location>
        <begin position="42"/>
        <end position="47"/>
    </location>
</feature>
<evidence type="ECO:0000256" key="6">
    <source>
        <dbReference type="ARBA" id="ARBA00022630"/>
    </source>
</evidence>
<comment type="similarity">
    <text evidence="2 16">Belongs to the class-I pyridine nucleotide-disulfide oxidoreductase family.</text>
</comment>
<dbReference type="PROSITE" id="PS00076">
    <property type="entry name" value="PYRIDINE_REDOX_1"/>
    <property type="match status" value="1"/>
</dbReference>
<comment type="miscellaneous">
    <text evidence="16">The active site is a redox-active disulfide bond.</text>
</comment>
<evidence type="ECO:0000259" key="18">
    <source>
        <dbReference type="Pfam" id="PF07992"/>
    </source>
</evidence>
<dbReference type="PIRSF" id="PIRSF000350">
    <property type="entry name" value="Mercury_reductase_MerA"/>
    <property type="match status" value="1"/>
</dbReference>
<dbReference type="AlphaFoldDB" id="A0A6P1TU70"/>
<dbReference type="Proteomes" id="UP000464314">
    <property type="component" value="Chromosome"/>
</dbReference>
<dbReference type="GO" id="GO:0050660">
    <property type="term" value="F:flavin adenine dinucleotide binding"/>
    <property type="evidence" value="ECO:0007669"/>
    <property type="project" value="InterPro"/>
</dbReference>
<keyword evidence="6 16" id="KW-0285">Flavoprotein</keyword>
<dbReference type="EMBL" id="CP048000">
    <property type="protein sequence ID" value="QHQ63759.1"/>
    <property type="molecule type" value="Genomic_DNA"/>
</dbReference>
<feature type="binding site" evidence="14">
    <location>
        <position position="316"/>
    </location>
    <ligand>
        <name>FAD</name>
        <dbReference type="ChEBI" id="CHEBI:57692"/>
    </ligand>
</feature>
<gene>
    <name evidence="19" type="primary">lpdA</name>
    <name evidence="19" type="ORF">Ana3638_14185</name>
</gene>
<feature type="binding site" evidence="14">
    <location>
        <begin position="150"/>
        <end position="152"/>
    </location>
    <ligand>
        <name>FAD</name>
        <dbReference type="ChEBI" id="CHEBI:57692"/>
    </ligand>
</feature>
<dbReference type="SUPFAM" id="SSF51905">
    <property type="entry name" value="FAD/NAD(P)-binding domain"/>
    <property type="match status" value="1"/>
</dbReference>
<protein>
    <recommendedName>
        <fullName evidence="4 16">Dihydrolipoyl dehydrogenase</fullName>
        <ecNumber evidence="3 16">1.8.1.4</ecNumber>
    </recommendedName>
</protein>
<feature type="domain" description="Pyridine nucleotide-disulphide oxidoreductase dimerisation" evidence="17">
    <location>
        <begin position="350"/>
        <end position="458"/>
    </location>
</feature>
<dbReference type="EC" id="1.8.1.4" evidence="3 16"/>
<comment type="catalytic activity">
    <reaction evidence="12 16">
        <text>N(6)-[(R)-dihydrolipoyl]-L-lysyl-[protein] + NAD(+) = N(6)-[(R)-lipoyl]-L-lysyl-[protein] + NADH + H(+)</text>
        <dbReference type="Rhea" id="RHEA:15045"/>
        <dbReference type="Rhea" id="RHEA-COMP:10474"/>
        <dbReference type="Rhea" id="RHEA-COMP:10475"/>
        <dbReference type="ChEBI" id="CHEBI:15378"/>
        <dbReference type="ChEBI" id="CHEBI:57540"/>
        <dbReference type="ChEBI" id="CHEBI:57945"/>
        <dbReference type="ChEBI" id="CHEBI:83099"/>
        <dbReference type="ChEBI" id="CHEBI:83100"/>
        <dbReference type="EC" id="1.8.1.4"/>
    </reaction>
</comment>
<dbReference type="Pfam" id="PF07992">
    <property type="entry name" value="Pyr_redox_2"/>
    <property type="match status" value="1"/>
</dbReference>
<comment type="subcellular location">
    <subcellularLocation>
        <location evidence="1">Cytoplasm</location>
    </subcellularLocation>
</comment>
<evidence type="ECO:0000256" key="11">
    <source>
        <dbReference type="ARBA" id="ARBA00023284"/>
    </source>
</evidence>
<dbReference type="GO" id="GO:0005737">
    <property type="term" value="C:cytoplasm"/>
    <property type="evidence" value="ECO:0007669"/>
    <property type="project" value="UniProtKB-SubCell"/>
</dbReference>
<accession>A0A6P1TU70</accession>
<feature type="binding site" evidence="14">
    <location>
        <position position="211"/>
    </location>
    <ligand>
        <name>NAD(+)</name>
        <dbReference type="ChEBI" id="CHEBI:57540"/>
    </ligand>
</feature>
<dbReference type="KEGG" id="anr:Ana3638_14185"/>
<dbReference type="InterPro" id="IPR016156">
    <property type="entry name" value="FAD/NAD-linked_Rdtase_dimer_sf"/>
</dbReference>
<dbReference type="NCBIfam" id="TIGR01350">
    <property type="entry name" value="lipoamide_DH"/>
    <property type="match status" value="1"/>
</dbReference>
<feature type="binding site" evidence="14">
    <location>
        <position position="276"/>
    </location>
    <ligand>
        <name>NAD(+)</name>
        <dbReference type="ChEBI" id="CHEBI:57540"/>
    </ligand>
</feature>
<keyword evidence="8 16" id="KW-0560">Oxidoreductase</keyword>
<evidence type="ECO:0000256" key="10">
    <source>
        <dbReference type="ARBA" id="ARBA00023157"/>
    </source>
</evidence>
<comment type="cofactor">
    <cofactor evidence="14 16">
        <name>FAD</name>
        <dbReference type="ChEBI" id="CHEBI:57692"/>
    </cofactor>
    <text evidence="14 16">Binds 1 FAD per subunit.</text>
</comment>
<evidence type="ECO:0000256" key="8">
    <source>
        <dbReference type="ARBA" id="ARBA00023002"/>
    </source>
</evidence>
<dbReference type="InterPro" id="IPR023753">
    <property type="entry name" value="FAD/NAD-binding_dom"/>
</dbReference>
<evidence type="ECO:0000256" key="13">
    <source>
        <dbReference type="PIRSR" id="PIRSR000350-2"/>
    </source>
</evidence>
<evidence type="ECO:0000256" key="4">
    <source>
        <dbReference type="ARBA" id="ARBA00016961"/>
    </source>
</evidence>
<feature type="binding site" evidence="14">
    <location>
        <position position="51"/>
    </location>
    <ligand>
        <name>FAD</name>
        <dbReference type="ChEBI" id="CHEBI:57692"/>
    </ligand>
</feature>
<keyword evidence="7 14" id="KW-0274">FAD</keyword>
<dbReference type="InterPro" id="IPR012999">
    <property type="entry name" value="Pyr_OxRdtase_I_AS"/>
</dbReference>
<evidence type="ECO:0000313" key="19">
    <source>
        <dbReference type="EMBL" id="QHQ63759.1"/>
    </source>
</evidence>
<evidence type="ECO:0000256" key="12">
    <source>
        <dbReference type="ARBA" id="ARBA00049187"/>
    </source>
</evidence>
<name>A0A6P1TU70_9FIRM</name>
<dbReference type="Pfam" id="PF02852">
    <property type="entry name" value="Pyr_redox_dim"/>
    <property type="match status" value="1"/>
</dbReference>
<evidence type="ECO:0000259" key="17">
    <source>
        <dbReference type="Pfam" id="PF02852"/>
    </source>
</evidence>
<evidence type="ECO:0000256" key="16">
    <source>
        <dbReference type="RuleBase" id="RU003692"/>
    </source>
</evidence>
<evidence type="ECO:0000256" key="7">
    <source>
        <dbReference type="ARBA" id="ARBA00022827"/>
    </source>
</evidence>
<evidence type="ECO:0000256" key="3">
    <source>
        <dbReference type="ARBA" id="ARBA00012608"/>
    </source>
</evidence>
<keyword evidence="9 14" id="KW-0520">NAD</keyword>
<proteinExistence type="inferred from homology"/>